<evidence type="ECO:0000313" key="2">
    <source>
        <dbReference type="Proteomes" id="UP000019199"/>
    </source>
</evidence>
<organism evidence="1 2">
    <name type="scientific">Escherichia coli ISC7</name>
    <dbReference type="NCBI Taxonomy" id="1432555"/>
    <lineage>
        <taxon>Bacteria</taxon>
        <taxon>Pseudomonadati</taxon>
        <taxon>Pseudomonadota</taxon>
        <taxon>Gammaproteobacteria</taxon>
        <taxon>Enterobacterales</taxon>
        <taxon>Enterobacteriaceae</taxon>
        <taxon>Escherichia</taxon>
    </lineage>
</organism>
<dbReference type="Proteomes" id="UP000019199">
    <property type="component" value="Unassembled WGS sequence"/>
</dbReference>
<dbReference type="EMBL" id="CBWN010000005">
    <property type="protein sequence ID" value="CDL24397.1"/>
    <property type="molecule type" value="Genomic_DNA"/>
</dbReference>
<reference evidence="1 2" key="1">
    <citation type="submission" date="2013-10" db="EMBL/GenBank/DDBJ databases">
        <title>Antibiotic resistance diversity of beta-lactamase producers in the General Hospital Vienna.</title>
        <authorList>
            <person name="Barisic I."/>
            <person name="Mitteregger D."/>
            <person name="Hirschl A.M."/>
            <person name="Noehammer C."/>
            <person name="Wiesinger-Mayr H."/>
        </authorList>
    </citation>
    <scope>NUCLEOTIDE SEQUENCE [LARGE SCALE GENOMIC DNA]</scope>
    <source>
        <strain evidence="1 2">ISC7</strain>
    </source>
</reference>
<comment type="caution">
    <text evidence="1">The sequence shown here is derived from an EMBL/GenBank/DDBJ whole genome shotgun (WGS) entry which is preliminary data.</text>
</comment>
<accession>W1EUB4</accession>
<sequence>MQAIDSDTVNKRELLNKFCKMYWRVRTAFGTFRATARRLFIGNENN</sequence>
<dbReference type="AlphaFoldDB" id="W1EUB4"/>
<evidence type="ECO:0000313" key="1">
    <source>
        <dbReference type="EMBL" id="CDL24397.1"/>
    </source>
</evidence>
<proteinExistence type="predicted"/>
<protein>
    <submittedName>
        <fullName evidence="1">Uncharacterized protein</fullName>
    </submittedName>
</protein>
<name>W1EUB4_ECOLX</name>